<dbReference type="AlphaFoldDB" id="A0A934RCT6"/>
<keyword evidence="2" id="KW-0645">Protease</keyword>
<keyword evidence="3" id="KW-0378">Hydrolase</keyword>
<dbReference type="PANTHER" id="PTHR47053">
    <property type="entry name" value="MUREIN DD-ENDOPEPTIDASE MEPH-RELATED"/>
    <property type="match status" value="1"/>
</dbReference>
<dbReference type="Pfam" id="PF00877">
    <property type="entry name" value="NLPC_P60"/>
    <property type="match status" value="1"/>
</dbReference>
<evidence type="ECO:0000256" key="4">
    <source>
        <dbReference type="ARBA" id="ARBA00022807"/>
    </source>
</evidence>
<dbReference type="InterPro" id="IPR051202">
    <property type="entry name" value="Peptidase_C40"/>
</dbReference>
<dbReference type="Proteomes" id="UP000658278">
    <property type="component" value="Unassembled WGS sequence"/>
</dbReference>
<comment type="similarity">
    <text evidence="1">Belongs to the peptidase C40 family.</text>
</comment>
<dbReference type="PANTHER" id="PTHR47053:SF1">
    <property type="entry name" value="MUREIN DD-ENDOPEPTIDASE MEPH-RELATED"/>
    <property type="match status" value="1"/>
</dbReference>
<accession>A0A934RCT6</accession>
<organism evidence="6 7">
    <name type="scientific">Haloferula rosea</name>
    <dbReference type="NCBI Taxonomy" id="490093"/>
    <lineage>
        <taxon>Bacteria</taxon>
        <taxon>Pseudomonadati</taxon>
        <taxon>Verrucomicrobiota</taxon>
        <taxon>Verrucomicrobiia</taxon>
        <taxon>Verrucomicrobiales</taxon>
        <taxon>Verrucomicrobiaceae</taxon>
        <taxon>Haloferula</taxon>
    </lineage>
</organism>
<gene>
    <name evidence="6" type="ORF">JIN81_04270</name>
</gene>
<evidence type="ECO:0000256" key="2">
    <source>
        <dbReference type="ARBA" id="ARBA00022670"/>
    </source>
</evidence>
<evidence type="ECO:0000256" key="3">
    <source>
        <dbReference type="ARBA" id="ARBA00022801"/>
    </source>
</evidence>
<reference evidence="6" key="1">
    <citation type="submission" date="2021-01" db="EMBL/GenBank/DDBJ databases">
        <title>Modified the classification status of verrucomicrobia.</title>
        <authorList>
            <person name="Feng X."/>
        </authorList>
    </citation>
    <scope>NUCLEOTIDE SEQUENCE</scope>
    <source>
        <strain evidence="6">KCTC 22201</strain>
    </source>
</reference>
<keyword evidence="7" id="KW-1185">Reference proteome</keyword>
<protein>
    <submittedName>
        <fullName evidence="6">C40 family peptidase</fullName>
    </submittedName>
</protein>
<dbReference type="RefSeq" id="WP_200276783.1">
    <property type="nucleotide sequence ID" value="NZ_JAENII010000002.1"/>
</dbReference>
<dbReference type="GO" id="GO:0006508">
    <property type="term" value="P:proteolysis"/>
    <property type="evidence" value="ECO:0007669"/>
    <property type="project" value="UniProtKB-KW"/>
</dbReference>
<proteinExistence type="inferred from homology"/>
<dbReference type="Gene3D" id="3.90.1720.10">
    <property type="entry name" value="endopeptidase domain like (from Nostoc punctiforme)"/>
    <property type="match status" value="1"/>
</dbReference>
<evidence type="ECO:0000313" key="7">
    <source>
        <dbReference type="Proteomes" id="UP000658278"/>
    </source>
</evidence>
<evidence type="ECO:0000256" key="1">
    <source>
        <dbReference type="ARBA" id="ARBA00007074"/>
    </source>
</evidence>
<dbReference type="EMBL" id="JAENII010000002">
    <property type="protein sequence ID" value="MBK1826221.1"/>
    <property type="molecule type" value="Genomic_DNA"/>
</dbReference>
<evidence type="ECO:0000313" key="6">
    <source>
        <dbReference type="EMBL" id="MBK1826221.1"/>
    </source>
</evidence>
<sequence>MSFVMLPFLSSPPASAAESEAPRPLPGELESAELADFDKFDPKRAALVDLALKLGRTHRLNRYLFGSADPEKGGFDCSGSIYFILSQAGIQPARSSAAQYDWIREAGLLTEVPASAGSLEAPVFKKLQPGDLVFWAGTYRPTDGRTNKVTHVQMYLGVEKASGKPVMIGSSDGRSYSGKARCGFGVYDFKVPSRQSKARIIGFGPPPGLEKLQKPAQP</sequence>
<dbReference type="InterPro" id="IPR000064">
    <property type="entry name" value="NLP_P60_dom"/>
</dbReference>
<evidence type="ECO:0000259" key="5">
    <source>
        <dbReference type="PROSITE" id="PS51935"/>
    </source>
</evidence>
<dbReference type="GO" id="GO:0008234">
    <property type="term" value="F:cysteine-type peptidase activity"/>
    <property type="evidence" value="ECO:0007669"/>
    <property type="project" value="UniProtKB-KW"/>
</dbReference>
<dbReference type="PROSITE" id="PS51935">
    <property type="entry name" value="NLPC_P60"/>
    <property type="match status" value="1"/>
</dbReference>
<dbReference type="SUPFAM" id="SSF54001">
    <property type="entry name" value="Cysteine proteinases"/>
    <property type="match status" value="1"/>
</dbReference>
<name>A0A934RCT6_9BACT</name>
<feature type="domain" description="NlpC/P60" evidence="5">
    <location>
        <begin position="45"/>
        <end position="196"/>
    </location>
</feature>
<keyword evidence="4" id="KW-0788">Thiol protease</keyword>
<dbReference type="InterPro" id="IPR038765">
    <property type="entry name" value="Papain-like_cys_pep_sf"/>
</dbReference>
<comment type="caution">
    <text evidence="6">The sequence shown here is derived from an EMBL/GenBank/DDBJ whole genome shotgun (WGS) entry which is preliminary data.</text>
</comment>